<dbReference type="Pfam" id="PF00884">
    <property type="entry name" value="Sulfatase"/>
    <property type="match status" value="1"/>
</dbReference>
<feature type="domain" description="Sulfatase N-terminal" evidence="7">
    <location>
        <begin position="175"/>
        <end position="470"/>
    </location>
</feature>
<dbReference type="RefSeq" id="WP_113952693.1">
    <property type="nucleotide sequence ID" value="NZ_QNRT01000001.1"/>
</dbReference>
<dbReference type="InterPro" id="IPR050448">
    <property type="entry name" value="OpgB/LTA_synthase_biosynth"/>
</dbReference>
<keyword evidence="3 6" id="KW-0812">Transmembrane</keyword>
<dbReference type="GO" id="GO:0005886">
    <property type="term" value="C:plasma membrane"/>
    <property type="evidence" value="ECO:0007669"/>
    <property type="project" value="UniProtKB-SubCell"/>
</dbReference>
<dbReference type="Proteomes" id="UP000253083">
    <property type="component" value="Unassembled WGS sequence"/>
</dbReference>
<keyword evidence="5 6" id="KW-0472">Membrane</keyword>
<comment type="subcellular location">
    <subcellularLocation>
        <location evidence="1">Cell membrane</location>
        <topology evidence="1">Multi-pass membrane protein</topology>
    </subcellularLocation>
</comment>
<dbReference type="CDD" id="cd16015">
    <property type="entry name" value="LTA_synthase"/>
    <property type="match status" value="1"/>
</dbReference>
<evidence type="ECO:0000256" key="6">
    <source>
        <dbReference type="SAM" id="Phobius"/>
    </source>
</evidence>
<feature type="transmembrane region" description="Helical" evidence="6">
    <location>
        <begin position="108"/>
        <end position="128"/>
    </location>
</feature>
<comment type="caution">
    <text evidence="8">The sequence shown here is derived from an EMBL/GenBank/DDBJ whole genome shotgun (WGS) entry which is preliminary data.</text>
</comment>
<dbReference type="OrthoDB" id="974590at2"/>
<reference evidence="8 9" key="1">
    <citation type="submission" date="2018-06" db="EMBL/GenBank/DDBJ databases">
        <title>Genomic Encyclopedia of Type Strains, Phase IV (KMG-IV): sequencing the most valuable type-strain genomes for metagenomic binning, comparative biology and taxonomic classification.</title>
        <authorList>
            <person name="Goeker M."/>
        </authorList>
    </citation>
    <scope>NUCLEOTIDE SEQUENCE [LARGE SCALE GENOMIC DNA]</scope>
    <source>
        <strain evidence="8 9">DSM 24032</strain>
    </source>
</reference>
<keyword evidence="4 6" id="KW-1133">Transmembrane helix</keyword>
<feature type="transmembrane region" description="Helical" evidence="6">
    <location>
        <begin position="6"/>
        <end position="25"/>
    </location>
</feature>
<dbReference type="AlphaFoldDB" id="A0A395JN47"/>
<accession>A0A395JN47</accession>
<evidence type="ECO:0000256" key="5">
    <source>
        <dbReference type="ARBA" id="ARBA00023136"/>
    </source>
</evidence>
<dbReference type="InParanoid" id="A0A395JN47"/>
<evidence type="ECO:0000256" key="4">
    <source>
        <dbReference type="ARBA" id="ARBA00022989"/>
    </source>
</evidence>
<evidence type="ECO:0000313" key="9">
    <source>
        <dbReference type="Proteomes" id="UP000253083"/>
    </source>
</evidence>
<evidence type="ECO:0000256" key="2">
    <source>
        <dbReference type="ARBA" id="ARBA00022475"/>
    </source>
</evidence>
<evidence type="ECO:0000313" key="8">
    <source>
        <dbReference type="EMBL" id="RBP53094.1"/>
    </source>
</evidence>
<organism evidence="8 9">
    <name type="scientific">Arenicella xantha</name>
    <dbReference type="NCBI Taxonomy" id="644221"/>
    <lineage>
        <taxon>Bacteria</taxon>
        <taxon>Pseudomonadati</taxon>
        <taxon>Pseudomonadota</taxon>
        <taxon>Gammaproteobacteria</taxon>
        <taxon>Arenicellales</taxon>
        <taxon>Arenicellaceae</taxon>
        <taxon>Arenicella</taxon>
    </lineage>
</organism>
<dbReference type="PANTHER" id="PTHR47371:SF3">
    <property type="entry name" value="PHOSPHOGLYCEROL TRANSFERASE I"/>
    <property type="match status" value="1"/>
</dbReference>
<name>A0A395JN47_9GAMM</name>
<dbReference type="PANTHER" id="PTHR47371">
    <property type="entry name" value="LIPOTEICHOIC ACID SYNTHASE"/>
    <property type="match status" value="1"/>
</dbReference>
<gene>
    <name evidence="8" type="ORF">DFR28_101479</name>
</gene>
<feature type="transmembrane region" description="Helical" evidence="6">
    <location>
        <begin position="70"/>
        <end position="96"/>
    </location>
</feature>
<dbReference type="InterPro" id="IPR000917">
    <property type="entry name" value="Sulfatase_N"/>
</dbReference>
<keyword evidence="2" id="KW-1003">Cell membrane</keyword>
<keyword evidence="8" id="KW-0808">Transferase</keyword>
<evidence type="ECO:0000256" key="3">
    <source>
        <dbReference type="ARBA" id="ARBA00022692"/>
    </source>
</evidence>
<keyword evidence="9" id="KW-1185">Reference proteome</keyword>
<evidence type="ECO:0000259" key="7">
    <source>
        <dbReference type="Pfam" id="PF00884"/>
    </source>
</evidence>
<protein>
    <submittedName>
        <fullName evidence="8">Phosphoglycerol transferase</fullName>
    </submittedName>
</protein>
<dbReference type="FunCoup" id="A0A395JN47">
    <property type="interactions" value="11"/>
</dbReference>
<dbReference type="EMBL" id="QNRT01000001">
    <property type="protein sequence ID" value="RBP53094.1"/>
    <property type="molecule type" value="Genomic_DNA"/>
</dbReference>
<proteinExistence type="predicted"/>
<feature type="transmembrane region" description="Helical" evidence="6">
    <location>
        <begin position="32"/>
        <end position="50"/>
    </location>
</feature>
<sequence length="522" mass="58415">MSLTILIPLLLITYATTAIIENRLVVRLSTTLLGLQLVFLIAFNIANWLGRDGFNNTVIAHLKYLLDWGTLIRFWPIAILTLAALLFSLLGLAFLERRIIKTSINTSSVFRTFITLIAPSTLLILLALNPLTQDLAAIAKTRSLERQYQISEHETKLQIIAPPIGSISPEKKFDFVIIFAESLEATFFDEKWFPGLMSSTNRLIQDRGLRHQGIKDLTLSNWTDSGLTAATCGLSMTVDFTEASKTKLSAQKIAARKASSTLRGETCIGDILHSDGYQLAFIGGSEFGWESKERLFRQQGFDRFFGEKEIQSQQQSPKPTTTWGVYDDTLFDTTLNIIKQRNQRSPQGLVVLTVDTHTPGYPSPKCVNLTYLDLGDKLLDAAHCADHLISGLISEIIQAESTKDTVIFLISDHLYPGELKSEGKSIPRQQRENMFAVFNSRLPLDKQQLIPPRIATSLDVAPTILAHLGYDIKTLNFGRNISEIAPTLAETYGLQKLSLNIVNLRNKLRAYWKQELLNAETD</sequence>
<dbReference type="Gene3D" id="3.40.720.10">
    <property type="entry name" value="Alkaline Phosphatase, subunit A"/>
    <property type="match status" value="1"/>
</dbReference>
<evidence type="ECO:0000256" key="1">
    <source>
        <dbReference type="ARBA" id="ARBA00004651"/>
    </source>
</evidence>
<dbReference type="SUPFAM" id="SSF53649">
    <property type="entry name" value="Alkaline phosphatase-like"/>
    <property type="match status" value="1"/>
</dbReference>
<dbReference type="InterPro" id="IPR017850">
    <property type="entry name" value="Alkaline_phosphatase_core_sf"/>
</dbReference>
<dbReference type="GO" id="GO:0016740">
    <property type="term" value="F:transferase activity"/>
    <property type="evidence" value="ECO:0007669"/>
    <property type="project" value="UniProtKB-KW"/>
</dbReference>